<feature type="repeat" description="Solcar" evidence="8">
    <location>
        <begin position="252"/>
        <end position="342"/>
    </location>
</feature>
<dbReference type="PANTHER" id="PTHR45618">
    <property type="entry name" value="MITOCHONDRIAL DICARBOXYLATE CARRIER-RELATED"/>
    <property type="match status" value="1"/>
</dbReference>
<dbReference type="GO" id="GO:0016020">
    <property type="term" value="C:membrane"/>
    <property type="evidence" value="ECO:0007669"/>
    <property type="project" value="UniProtKB-SubCell"/>
</dbReference>
<keyword evidence="7 8" id="KW-0472">Membrane</keyword>
<dbReference type="Gene3D" id="1.50.40.10">
    <property type="entry name" value="Mitochondrial carrier domain"/>
    <property type="match status" value="1"/>
</dbReference>
<sequence>MSQRARVPHSSSVAFGLHSHLLGICGGRDRIHRGRLLHPSARSHQGPDAASGRISGVRARLTPCPSLPGSGLAIPHPPPTARRPGPISVGVQIFRAEGPSALFSGLSATVLRQTLYSTTRMGLYDILKTKWSSHSIAAHGEGNQPKPATTALPLYKKITAGLIAGAVGAAVGNPADVAMIRMQADGRLPAAERRKYRGVGDAIMQMVRREGVGSLWRGSALTVNRAMMVTASQLATYDQAKEAILGKGWIQDGLLTHVAASFAAGLVAAAVSNPVDVVKTRVMNMKVEMGVAPPYVGAVDCALKTVRAEGPMALYKGFIPPFPARGPLLLFCSLRLSRFAPCSRTFDVISNLVSARLISELLLSSDPDVALRRNQIKLIHVDLAT</sequence>
<dbReference type="PROSITE" id="PS50920">
    <property type="entry name" value="SOLCAR"/>
    <property type="match status" value="3"/>
</dbReference>
<keyword evidence="11" id="KW-1185">Reference proteome</keyword>
<comment type="subcellular location">
    <subcellularLocation>
        <location evidence="1">Membrane</location>
        <topology evidence="1">Multi-pass membrane protein</topology>
    </subcellularLocation>
</comment>
<reference evidence="10 11" key="1">
    <citation type="journal article" date="2021" name="Hortic Res">
        <title>Chromosome-scale assembly of the Dendrobium chrysotoxum genome enhances the understanding of orchid evolution.</title>
        <authorList>
            <person name="Zhang Y."/>
            <person name="Zhang G.Q."/>
            <person name="Zhang D."/>
            <person name="Liu X.D."/>
            <person name="Xu X.Y."/>
            <person name="Sun W.H."/>
            <person name="Yu X."/>
            <person name="Zhu X."/>
            <person name="Wang Z.W."/>
            <person name="Zhao X."/>
            <person name="Zhong W.Y."/>
            <person name="Chen H."/>
            <person name="Yin W.L."/>
            <person name="Huang T."/>
            <person name="Niu S.C."/>
            <person name="Liu Z.J."/>
        </authorList>
    </citation>
    <scope>NUCLEOTIDE SEQUENCE [LARGE SCALE GENOMIC DNA]</scope>
    <source>
        <strain evidence="10">Lindl</strain>
    </source>
</reference>
<evidence type="ECO:0000256" key="3">
    <source>
        <dbReference type="ARBA" id="ARBA00022448"/>
    </source>
</evidence>
<comment type="similarity">
    <text evidence="2 9">Belongs to the mitochondrial carrier (TC 2.A.29) family.</text>
</comment>
<evidence type="ECO:0000313" key="10">
    <source>
        <dbReference type="EMBL" id="KAH0452589.1"/>
    </source>
</evidence>
<dbReference type="Pfam" id="PF00153">
    <property type="entry name" value="Mito_carr"/>
    <property type="match status" value="3"/>
</dbReference>
<dbReference type="InterPro" id="IPR050391">
    <property type="entry name" value="Mito_Metabolite_Transporter"/>
</dbReference>
<dbReference type="SUPFAM" id="SSF103506">
    <property type="entry name" value="Mitochondrial carrier"/>
    <property type="match status" value="1"/>
</dbReference>
<feature type="repeat" description="Solcar" evidence="8">
    <location>
        <begin position="152"/>
        <end position="243"/>
    </location>
</feature>
<organism evidence="10 11">
    <name type="scientific">Dendrobium chrysotoxum</name>
    <name type="common">Orchid</name>
    <dbReference type="NCBI Taxonomy" id="161865"/>
    <lineage>
        <taxon>Eukaryota</taxon>
        <taxon>Viridiplantae</taxon>
        <taxon>Streptophyta</taxon>
        <taxon>Embryophyta</taxon>
        <taxon>Tracheophyta</taxon>
        <taxon>Spermatophyta</taxon>
        <taxon>Magnoliopsida</taxon>
        <taxon>Liliopsida</taxon>
        <taxon>Asparagales</taxon>
        <taxon>Orchidaceae</taxon>
        <taxon>Epidendroideae</taxon>
        <taxon>Malaxideae</taxon>
        <taxon>Dendrobiinae</taxon>
        <taxon>Dendrobium</taxon>
    </lineage>
</organism>
<dbReference type="InterPro" id="IPR023395">
    <property type="entry name" value="MCP_dom_sf"/>
</dbReference>
<dbReference type="AlphaFoldDB" id="A0AAV7G9T6"/>
<feature type="repeat" description="Solcar" evidence="8">
    <location>
        <begin position="33"/>
        <end position="130"/>
    </location>
</feature>
<protein>
    <recommendedName>
        <fullName evidence="12">Mitochondrial uncoupling protein 4</fullName>
    </recommendedName>
</protein>
<keyword evidence="6" id="KW-1133">Transmembrane helix</keyword>
<proteinExistence type="inferred from homology"/>
<evidence type="ECO:0000256" key="8">
    <source>
        <dbReference type="PROSITE-ProRule" id="PRU00282"/>
    </source>
</evidence>
<keyword evidence="3 9" id="KW-0813">Transport</keyword>
<keyword evidence="5" id="KW-0677">Repeat</keyword>
<dbReference type="InterPro" id="IPR018108">
    <property type="entry name" value="MCP_transmembrane"/>
</dbReference>
<evidence type="ECO:0000313" key="11">
    <source>
        <dbReference type="Proteomes" id="UP000775213"/>
    </source>
</evidence>
<dbReference type="Proteomes" id="UP000775213">
    <property type="component" value="Unassembled WGS sequence"/>
</dbReference>
<keyword evidence="4 8" id="KW-0812">Transmembrane</keyword>
<evidence type="ECO:0000256" key="1">
    <source>
        <dbReference type="ARBA" id="ARBA00004141"/>
    </source>
</evidence>
<evidence type="ECO:0000256" key="5">
    <source>
        <dbReference type="ARBA" id="ARBA00022737"/>
    </source>
</evidence>
<evidence type="ECO:0000256" key="9">
    <source>
        <dbReference type="RuleBase" id="RU000488"/>
    </source>
</evidence>
<dbReference type="EMBL" id="JAGFBR010000017">
    <property type="protein sequence ID" value="KAH0452589.1"/>
    <property type="molecule type" value="Genomic_DNA"/>
</dbReference>
<comment type="caution">
    <text evidence="10">The sequence shown here is derived from an EMBL/GenBank/DDBJ whole genome shotgun (WGS) entry which is preliminary data.</text>
</comment>
<gene>
    <name evidence="10" type="ORF">IEQ34_019888</name>
</gene>
<name>A0AAV7G9T6_DENCH</name>
<evidence type="ECO:0000256" key="2">
    <source>
        <dbReference type="ARBA" id="ARBA00006375"/>
    </source>
</evidence>
<accession>A0AAV7G9T6</accession>
<evidence type="ECO:0008006" key="12">
    <source>
        <dbReference type="Google" id="ProtNLM"/>
    </source>
</evidence>
<evidence type="ECO:0000256" key="4">
    <source>
        <dbReference type="ARBA" id="ARBA00022692"/>
    </source>
</evidence>
<evidence type="ECO:0000256" key="7">
    <source>
        <dbReference type="ARBA" id="ARBA00023136"/>
    </source>
</evidence>
<evidence type="ECO:0000256" key="6">
    <source>
        <dbReference type="ARBA" id="ARBA00022989"/>
    </source>
</evidence>